<dbReference type="EMBL" id="VJZD01000043">
    <property type="protein sequence ID" value="MPY32269.1"/>
    <property type="molecule type" value="Genomic_DNA"/>
</dbReference>
<reference evidence="2 3" key="1">
    <citation type="submission" date="2019-07" db="EMBL/GenBank/DDBJ databases">
        <title>New species of Amycolatopsis and Streptomyces.</title>
        <authorList>
            <person name="Duangmal K."/>
            <person name="Teo W.F.A."/>
            <person name="Lipun K."/>
        </authorList>
    </citation>
    <scope>NUCLEOTIDE SEQUENCE [LARGE SCALE GENOMIC DNA]</scope>
    <source>
        <strain evidence="2 3">NBRC 109810</strain>
    </source>
</reference>
<keyword evidence="2" id="KW-0418">Kinase</keyword>
<dbReference type="SUPFAM" id="SSF56112">
    <property type="entry name" value="Protein kinase-like (PK-like)"/>
    <property type="match status" value="1"/>
</dbReference>
<dbReference type="CDD" id="cd14014">
    <property type="entry name" value="STKc_PknB_like"/>
    <property type="match status" value="1"/>
</dbReference>
<dbReference type="OrthoDB" id="44283at2"/>
<keyword evidence="3" id="KW-1185">Reference proteome</keyword>
<dbReference type="Gene3D" id="3.30.200.20">
    <property type="entry name" value="Phosphorylase Kinase, domain 1"/>
    <property type="match status" value="1"/>
</dbReference>
<dbReference type="InterPro" id="IPR011009">
    <property type="entry name" value="Kinase-like_dom_sf"/>
</dbReference>
<dbReference type="Pfam" id="PF00069">
    <property type="entry name" value="Pkinase"/>
    <property type="match status" value="1"/>
</dbReference>
<dbReference type="Gene3D" id="1.10.510.10">
    <property type="entry name" value="Transferase(Phosphotransferase) domain 1"/>
    <property type="match status" value="1"/>
</dbReference>
<dbReference type="GO" id="GO:0008782">
    <property type="term" value="F:adenosylhomocysteine nucleosidase activity"/>
    <property type="evidence" value="ECO:0007669"/>
    <property type="project" value="TreeGrafter"/>
</dbReference>
<dbReference type="PROSITE" id="PS50011">
    <property type="entry name" value="PROTEIN_KINASE_DOM"/>
    <property type="match status" value="1"/>
</dbReference>
<evidence type="ECO:0000313" key="3">
    <source>
        <dbReference type="Proteomes" id="UP000325849"/>
    </source>
</evidence>
<dbReference type="PANTHER" id="PTHR46832:SF1">
    <property type="entry name" value="5'-METHYLTHIOADENOSINE_S-ADENOSYLHOMOCYSTEINE NUCLEOSIDASE"/>
    <property type="match status" value="1"/>
</dbReference>
<comment type="caution">
    <text evidence="2">The sequence shown here is derived from an EMBL/GenBank/DDBJ whole genome shotgun (WGS) entry which is preliminary data.</text>
</comment>
<dbReference type="Gene3D" id="3.40.50.1580">
    <property type="entry name" value="Nucleoside phosphorylase domain"/>
    <property type="match status" value="1"/>
</dbReference>
<dbReference type="InterPro" id="IPR000845">
    <property type="entry name" value="Nucleoside_phosphorylase_d"/>
</dbReference>
<keyword evidence="2" id="KW-0808">Transferase</keyword>
<dbReference type="Pfam" id="PF01048">
    <property type="entry name" value="PNP_UDP_1"/>
    <property type="match status" value="1"/>
</dbReference>
<evidence type="ECO:0000259" key="1">
    <source>
        <dbReference type="PROSITE" id="PS50011"/>
    </source>
</evidence>
<dbReference type="GO" id="GO:0019284">
    <property type="term" value="P:L-methionine salvage from S-adenosylmethionine"/>
    <property type="evidence" value="ECO:0007669"/>
    <property type="project" value="TreeGrafter"/>
</dbReference>
<dbReference type="AlphaFoldDB" id="A0A5N8VB80"/>
<dbReference type="PANTHER" id="PTHR46832">
    <property type="entry name" value="5'-METHYLTHIOADENOSINE/S-ADENOSYLHOMOCYSTEINE NUCLEOSIDASE"/>
    <property type="match status" value="1"/>
</dbReference>
<protein>
    <submittedName>
        <fullName evidence="2">Protein kinase</fullName>
    </submittedName>
</protein>
<dbReference type="InterPro" id="IPR000719">
    <property type="entry name" value="Prot_kinase_dom"/>
</dbReference>
<dbReference type="GO" id="GO:0009116">
    <property type="term" value="P:nucleoside metabolic process"/>
    <property type="evidence" value="ECO:0007669"/>
    <property type="project" value="InterPro"/>
</dbReference>
<sequence>MPEVSRGERFSLAHDERSLPFGRAPELLRDGRGSVVGRPEDDLWVTRDGMGVPRVVILTAALVEYRTVQEFLSRPENESSASGAPYTVGYLGVEAGEWEVWVTCIGQGNIAAALQASHAVQELRPELIAFVGTAGSLKSDVRLGDVVYATKVYGYESGKQTDHGLLGRPSIEVTDPHTTQLAFRVAAQRAWLRKVPDNGLEGPTPEAHVAPIAAGEKIHTGNRSALYDYLRQAFDDAHAVEMEGLGFLSGATFWPAGTKAVVVRGVSDRLVDKAPGQDAVMQPTACRHAMALLWELLENCWPKADAMWGRIAAPPGVRRAAPNPHTFVGLPSKNGSATLMRREDIPALDLVGEVVDGRYRLLREVGRGSLNVVWEAEEFAFGGSLGRVAVKLQPPQTDKRYVYFSREAAIMARLDSPSLLPYRCAGTQRDGKLAGWNYICTALAELSLRDLVNEQPLQGSELVSMMRDVAVGLLELHKQRLVHGDIKPANILRLGERWVIGDFGLTQKTGAHEPEGTIGYMAPERFGGTVTTKNDVYSFAVTAVVAGSGLTRSDERTLDNTQYQVLRFLATNVPDPPAFRDAIFPPPVSALIHWSLRPEPAERPSMQDVLDFLNEDYDGWPRNG</sequence>
<dbReference type="GO" id="GO:0004672">
    <property type="term" value="F:protein kinase activity"/>
    <property type="evidence" value="ECO:0007669"/>
    <property type="project" value="InterPro"/>
</dbReference>
<feature type="domain" description="Protein kinase" evidence="1">
    <location>
        <begin position="359"/>
        <end position="617"/>
    </location>
</feature>
<dbReference type="SMART" id="SM00220">
    <property type="entry name" value="S_TKc"/>
    <property type="match status" value="1"/>
</dbReference>
<gene>
    <name evidence="2" type="ORF">FNH09_13585</name>
</gene>
<accession>A0A5N8VB80</accession>
<evidence type="ECO:0000313" key="2">
    <source>
        <dbReference type="EMBL" id="MPY32269.1"/>
    </source>
</evidence>
<organism evidence="2 3">
    <name type="scientific">Streptomyces adustus</name>
    <dbReference type="NCBI Taxonomy" id="1609272"/>
    <lineage>
        <taxon>Bacteria</taxon>
        <taxon>Bacillati</taxon>
        <taxon>Actinomycetota</taxon>
        <taxon>Actinomycetes</taxon>
        <taxon>Kitasatosporales</taxon>
        <taxon>Streptomycetaceae</taxon>
        <taxon>Streptomyces</taxon>
    </lineage>
</organism>
<proteinExistence type="predicted"/>
<dbReference type="SUPFAM" id="SSF53167">
    <property type="entry name" value="Purine and uridine phosphorylases"/>
    <property type="match status" value="1"/>
</dbReference>
<name>A0A5N8VB80_9ACTN</name>
<dbReference type="Proteomes" id="UP000325849">
    <property type="component" value="Unassembled WGS sequence"/>
</dbReference>
<dbReference type="GO" id="GO:0005829">
    <property type="term" value="C:cytosol"/>
    <property type="evidence" value="ECO:0007669"/>
    <property type="project" value="TreeGrafter"/>
</dbReference>
<dbReference type="GO" id="GO:0005524">
    <property type="term" value="F:ATP binding"/>
    <property type="evidence" value="ECO:0007669"/>
    <property type="project" value="InterPro"/>
</dbReference>
<dbReference type="InterPro" id="IPR035994">
    <property type="entry name" value="Nucleoside_phosphorylase_sf"/>
</dbReference>
<dbReference type="GO" id="GO:0008930">
    <property type="term" value="F:methylthioadenosine nucleosidase activity"/>
    <property type="evidence" value="ECO:0007669"/>
    <property type="project" value="TreeGrafter"/>
</dbReference>